<feature type="transmembrane region" description="Helical" evidence="1">
    <location>
        <begin position="173"/>
        <end position="193"/>
    </location>
</feature>
<feature type="transmembrane region" description="Helical" evidence="1">
    <location>
        <begin position="105"/>
        <end position="123"/>
    </location>
</feature>
<keyword evidence="1" id="KW-0472">Membrane</keyword>
<keyword evidence="3" id="KW-1185">Reference proteome</keyword>
<keyword evidence="1" id="KW-0812">Transmembrane</keyword>
<reference evidence="3" key="1">
    <citation type="submission" date="2016-08" db="EMBL/GenBank/DDBJ databases">
        <authorList>
            <person name="Varghese N."/>
            <person name="Submissions Spin"/>
        </authorList>
    </citation>
    <scope>NUCLEOTIDE SEQUENCE [LARGE SCALE GENOMIC DNA]</scope>
    <source>
        <strain evidence="3">ERR11</strain>
    </source>
</reference>
<protein>
    <submittedName>
        <fullName evidence="2">Uncharacterized protein</fullName>
    </submittedName>
</protein>
<feature type="transmembrane region" description="Helical" evidence="1">
    <location>
        <begin position="129"/>
        <end position="152"/>
    </location>
</feature>
<dbReference type="EMBL" id="FMAI01000009">
    <property type="protein sequence ID" value="SCB42703.1"/>
    <property type="molecule type" value="Genomic_DNA"/>
</dbReference>
<name>A0A1C3WRL6_9BRAD</name>
<evidence type="ECO:0000256" key="1">
    <source>
        <dbReference type="SAM" id="Phobius"/>
    </source>
</evidence>
<evidence type="ECO:0000313" key="3">
    <source>
        <dbReference type="Proteomes" id="UP000199184"/>
    </source>
</evidence>
<organism evidence="2 3">
    <name type="scientific">Bradyrhizobium shewense</name>
    <dbReference type="NCBI Taxonomy" id="1761772"/>
    <lineage>
        <taxon>Bacteria</taxon>
        <taxon>Pseudomonadati</taxon>
        <taxon>Pseudomonadota</taxon>
        <taxon>Alphaproteobacteria</taxon>
        <taxon>Hyphomicrobiales</taxon>
        <taxon>Nitrobacteraceae</taxon>
        <taxon>Bradyrhizobium</taxon>
    </lineage>
</organism>
<gene>
    <name evidence="2" type="ORF">GA0061098_1009166</name>
</gene>
<dbReference type="Proteomes" id="UP000199184">
    <property type="component" value="Unassembled WGS sequence"/>
</dbReference>
<accession>A0A1C3WRL6</accession>
<proteinExistence type="predicted"/>
<keyword evidence="1" id="KW-1133">Transmembrane helix</keyword>
<dbReference type="AlphaFoldDB" id="A0A1C3WRL6"/>
<evidence type="ECO:0000313" key="2">
    <source>
        <dbReference type="EMBL" id="SCB42703.1"/>
    </source>
</evidence>
<sequence>MLSRAKPLHLRGQRHDQANQCHRSQCQAYRKYIDNQMILSTHAIVGGAIASLIPSHPAAAAIAGFASHFAIDAIPHWDYPLRSISLGKGANNRGLSFSSATLRDFAIIGIDACAGLGLALWMFATAGSIWTIAIGAFTAMLPDALQFVHTLYPRGLLHALQRFHWWIHSKRALTGLFGVGSQLAFAGMIAVLARSF</sequence>